<evidence type="ECO:0000259" key="7">
    <source>
        <dbReference type="Pfam" id="PF09157"/>
    </source>
</evidence>
<comment type="caution">
    <text evidence="9">The sequence shown here is derived from an EMBL/GenBank/DDBJ whole genome shotgun (WGS) entry which is preliminary data.</text>
</comment>
<organism evidence="9 10">
    <name type="scientific">Paenibacillus farraposensis</name>
    <dbReference type="NCBI Taxonomy" id="2807095"/>
    <lineage>
        <taxon>Bacteria</taxon>
        <taxon>Bacillati</taxon>
        <taxon>Bacillota</taxon>
        <taxon>Bacilli</taxon>
        <taxon>Bacillales</taxon>
        <taxon>Paenibacillaceae</taxon>
        <taxon>Paenibacillus</taxon>
    </lineage>
</organism>
<evidence type="ECO:0000313" key="10">
    <source>
        <dbReference type="Proteomes" id="UP001597340"/>
    </source>
</evidence>
<gene>
    <name evidence="5 9" type="primary">truB</name>
    <name evidence="9" type="ORF">ACFQ5D_01000</name>
</gene>
<dbReference type="CDD" id="cd02573">
    <property type="entry name" value="PseudoU_synth_EcTruB"/>
    <property type="match status" value="1"/>
</dbReference>
<feature type="domain" description="tRNA pseudouridine synthase II TruB subfamily 1 C-terminal" evidence="7">
    <location>
        <begin position="249"/>
        <end position="307"/>
    </location>
</feature>
<comment type="catalytic activity">
    <reaction evidence="1 5">
        <text>uridine(55) in tRNA = pseudouridine(55) in tRNA</text>
        <dbReference type="Rhea" id="RHEA:42532"/>
        <dbReference type="Rhea" id="RHEA-COMP:10101"/>
        <dbReference type="Rhea" id="RHEA-COMP:10102"/>
        <dbReference type="ChEBI" id="CHEBI:65314"/>
        <dbReference type="ChEBI" id="CHEBI:65315"/>
        <dbReference type="EC" id="5.4.99.25"/>
    </reaction>
</comment>
<evidence type="ECO:0000256" key="3">
    <source>
        <dbReference type="ARBA" id="ARBA00022694"/>
    </source>
</evidence>
<dbReference type="Proteomes" id="UP001597340">
    <property type="component" value="Unassembled WGS sequence"/>
</dbReference>
<reference evidence="10" key="1">
    <citation type="journal article" date="2019" name="Int. J. Syst. Evol. Microbiol.">
        <title>The Global Catalogue of Microorganisms (GCM) 10K type strain sequencing project: providing services to taxonomists for standard genome sequencing and annotation.</title>
        <authorList>
            <consortium name="The Broad Institute Genomics Platform"/>
            <consortium name="The Broad Institute Genome Sequencing Center for Infectious Disease"/>
            <person name="Wu L."/>
            <person name="Ma J."/>
        </authorList>
    </citation>
    <scope>NUCLEOTIDE SEQUENCE [LARGE SCALE GENOMIC DNA]</scope>
    <source>
        <strain evidence="10">CCM 9147</strain>
    </source>
</reference>
<dbReference type="HAMAP" id="MF_01080">
    <property type="entry name" value="TruB_bact"/>
    <property type="match status" value="1"/>
</dbReference>
<evidence type="ECO:0000313" key="9">
    <source>
        <dbReference type="EMBL" id="MFD1460056.1"/>
    </source>
</evidence>
<comment type="function">
    <text evidence="5">Responsible for synthesis of pseudouridine from uracil-55 in the psi GC loop of transfer RNAs.</text>
</comment>
<dbReference type="EC" id="5.4.99.25" evidence="5"/>
<name>A0ABW4D9M4_9BACL</name>
<dbReference type="Gene3D" id="3.30.2350.10">
    <property type="entry name" value="Pseudouridine synthase"/>
    <property type="match status" value="1"/>
</dbReference>
<evidence type="ECO:0000256" key="4">
    <source>
        <dbReference type="ARBA" id="ARBA00023235"/>
    </source>
</evidence>
<evidence type="ECO:0000259" key="6">
    <source>
        <dbReference type="Pfam" id="PF01509"/>
    </source>
</evidence>
<protein>
    <recommendedName>
        <fullName evidence="5">tRNA pseudouridine synthase B</fullName>
        <ecNumber evidence="5">5.4.99.25</ecNumber>
    </recommendedName>
    <alternativeName>
        <fullName evidence="5">tRNA pseudouridine(55) synthase</fullName>
        <shortName evidence="5">Psi55 synthase</shortName>
    </alternativeName>
    <alternativeName>
        <fullName evidence="5">tRNA pseudouridylate synthase</fullName>
    </alternativeName>
    <alternativeName>
        <fullName evidence="5">tRNA-uridine isomerase</fullName>
    </alternativeName>
</protein>
<keyword evidence="10" id="KW-1185">Reference proteome</keyword>
<keyword evidence="4 5" id="KW-0413">Isomerase</keyword>
<dbReference type="Pfam" id="PF16198">
    <property type="entry name" value="TruB_C_2"/>
    <property type="match status" value="1"/>
</dbReference>
<dbReference type="PANTHER" id="PTHR13767:SF2">
    <property type="entry name" value="PSEUDOURIDYLATE SYNTHASE TRUB1"/>
    <property type="match status" value="1"/>
</dbReference>
<evidence type="ECO:0000259" key="8">
    <source>
        <dbReference type="Pfam" id="PF16198"/>
    </source>
</evidence>
<dbReference type="InterPro" id="IPR014780">
    <property type="entry name" value="tRNA_psdUridine_synth_TruB"/>
</dbReference>
<feature type="domain" description="Pseudouridine synthase II N-terminal" evidence="6">
    <location>
        <begin position="33"/>
        <end position="186"/>
    </location>
</feature>
<accession>A0ABW4D9M4</accession>
<dbReference type="InterPro" id="IPR032819">
    <property type="entry name" value="TruB_C"/>
</dbReference>
<dbReference type="InterPro" id="IPR015240">
    <property type="entry name" value="tRNA_sdUridine_synth_fam1_C"/>
</dbReference>
<dbReference type="EMBL" id="JBHTNZ010000001">
    <property type="protein sequence ID" value="MFD1460056.1"/>
    <property type="molecule type" value="Genomic_DNA"/>
</dbReference>
<proteinExistence type="inferred from homology"/>
<dbReference type="Pfam" id="PF01509">
    <property type="entry name" value="TruB_N"/>
    <property type="match status" value="1"/>
</dbReference>
<dbReference type="InterPro" id="IPR002501">
    <property type="entry name" value="PsdUridine_synth_N"/>
</dbReference>
<dbReference type="RefSeq" id="WP_229525871.1">
    <property type="nucleotide sequence ID" value="NZ_JAFFQR010000112.1"/>
</dbReference>
<dbReference type="NCBIfam" id="TIGR00431">
    <property type="entry name" value="TruB"/>
    <property type="match status" value="1"/>
</dbReference>
<evidence type="ECO:0000256" key="1">
    <source>
        <dbReference type="ARBA" id="ARBA00000385"/>
    </source>
</evidence>
<dbReference type="InterPro" id="IPR020103">
    <property type="entry name" value="PsdUridine_synth_cat_dom_sf"/>
</dbReference>
<dbReference type="Pfam" id="PF09157">
    <property type="entry name" value="TruB-C_2"/>
    <property type="match status" value="1"/>
</dbReference>
<comment type="similarity">
    <text evidence="2 5">Belongs to the pseudouridine synthase TruB family. Type 1 subfamily.</text>
</comment>
<feature type="domain" description="tRNA pseudouridylate synthase B C-terminal" evidence="8">
    <location>
        <begin position="187"/>
        <end position="236"/>
    </location>
</feature>
<dbReference type="SUPFAM" id="SSF55120">
    <property type="entry name" value="Pseudouridine synthase"/>
    <property type="match status" value="1"/>
</dbReference>
<feature type="active site" description="Nucleophile" evidence="5">
    <location>
        <position position="48"/>
    </location>
</feature>
<evidence type="ECO:0000256" key="5">
    <source>
        <dbReference type="HAMAP-Rule" id="MF_01080"/>
    </source>
</evidence>
<dbReference type="PANTHER" id="PTHR13767">
    <property type="entry name" value="TRNA-PSEUDOURIDINE SYNTHASE"/>
    <property type="match status" value="1"/>
</dbReference>
<sequence length="311" mass="34082">MNPMKKVQATWEGILPVYKPAGFTSHDVVAKARRLLGMKRIGHTGTLDPQVTGVLPLCLGRATRVVEYLQERPKEYQATLRLGIATDTEDLTGTVTEESEGPVKVSEGEAKAILGQFVGTISQVPPMYSALKVNGKRLYELAREGKTVERKSREVDIYELEMTGFAQTGSYVDISFRALCSKGTYIRTLCVDIGRALGYPSTMVKLERTMSAGIPAERCLTFEEIERCVADGSLGERLIAIDQAIDYMPKHTVAEAKAAAALQGQRLSLSVVSPPVADSRPFRLYKTDGTFLGIYGRDESGAITPIKVFLR</sequence>
<evidence type="ECO:0000256" key="2">
    <source>
        <dbReference type="ARBA" id="ARBA00005642"/>
    </source>
</evidence>
<dbReference type="GO" id="GO:0160148">
    <property type="term" value="F:tRNA pseudouridine(55) synthase activity"/>
    <property type="evidence" value="ECO:0007669"/>
    <property type="project" value="UniProtKB-EC"/>
</dbReference>
<keyword evidence="3 5" id="KW-0819">tRNA processing</keyword>